<organism evidence="16 17">
    <name type="scientific">Larinioides sclopetarius</name>
    <dbReference type="NCBI Taxonomy" id="280406"/>
    <lineage>
        <taxon>Eukaryota</taxon>
        <taxon>Metazoa</taxon>
        <taxon>Ecdysozoa</taxon>
        <taxon>Arthropoda</taxon>
        <taxon>Chelicerata</taxon>
        <taxon>Arachnida</taxon>
        <taxon>Araneae</taxon>
        <taxon>Araneomorphae</taxon>
        <taxon>Entelegynae</taxon>
        <taxon>Araneoidea</taxon>
        <taxon>Araneidae</taxon>
        <taxon>Larinioides</taxon>
    </lineage>
</organism>
<keyword evidence="13" id="KW-0879">Wnt signaling pathway</keyword>
<dbReference type="InterPro" id="IPR040230">
    <property type="entry name" value="TIKI1/2-like"/>
</dbReference>
<evidence type="ECO:0000256" key="6">
    <source>
        <dbReference type="ARBA" id="ARBA00022723"/>
    </source>
</evidence>
<keyword evidence="4 13" id="KW-0645">Protease</keyword>
<comment type="function">
    <text evidence="13">Metalloprotease that acts as a negative regulator of the Wnt signaling pathway.</text>
</comment>
<keyword evidence="10 13" id="KW-0482">Metalloprotease</keyword>
<keyword evidence="6 13" id="KW-0479">Metal-binding</keyword>
<evidence type="ECO:0000313" key="16">
    <source>
        <dbReference type="EMBL" id="CAL1281006.1"/>
    </source>
</evidence>
<dbReference type="AlphaFoldDB" id="A0AAV2AAK1"/>
<reference evidence="16 17" key="1">
    <citation type="submission" date="2024-04" db="EMBL/GenBank/DDBJ databases">
        <authorList>
            <person name="Rising A."/>
            <person name="Reimegard J."/>
            <person name="Sonavane S."/>
            <person name="Akerstrom W."/>
            <person name="Nylinder S."/>
            <person name="Hedman E."/>
            <person name="Kallberg Y."/>
        </authorList>
    </citation>
    <scope>NUCLEOTIDE SEQUENCE [LARGE SCALE GENOMIC DNA]</scope>
</reference>
<dbReference type="Pfam" id="PF01963">
    <property type="entry name" value="TraB_PrgY_gumN"/>
    <property type="match status" value="1"/>
</dbReference>
<dbReference type="EMBL" id="CAXIEN010000139">
    <property type="protein sequence ID" value="CAL1281006.1"/>
    <property type="molecule type" value="Genomic_DNA"/>
</dbReference>
<evidence type="ECO:0000256" key="7">
    <source>
        <dbReference type="ARBA" id="ARBA00022729"/>
    </source>
</evidence>
<dbReference type="GO" id="GO:0046872">
    <property type="term" value="F:metal ion binding"/>
    <property type="evidence" value="ECO:0007669"/>
    <property type="project" value="UniProtKB-UniRule"/>
</dbReference>
<comment type="subcellular location">
    <subcellularLocation>
        <location evidence="13">Cell membrane</location>
        <topology evidence="13">Single-pass type I membrane protein</topology>
    </subcellularLocation>
    <subcellularLocation>
        <location evidence="2">Membrane</location>
        <topology evidence="2">Single-pass type I membrane protein</topology>
    </subcellularLocation>
</comment>
<dbReference type="GO" id="GO:0016055">
    <property type="term" value="P:Wnt signaling pathway"/>
    <property type="evidence" value="ECO:0007669"/>
    <property type="project" value="UniProtKB-KW"/>
</dbReference>
<evidence type="ECO:0000256" key="12">
    <source>
        <dbReference type="ARBA" id="ARBA00023180"/>
    </source>
</evidence>
<evidence type="ECO:0000256" key="3">
    <source>
        <dbReference type="ARBA" id="ARBA00008261"/>
    </source>
</evidence>
<evidence type="ECO:0000256" key="4">
    <source>
        <dbReference type="ARBA" id="ARBA00022670"/>
    </source>
</evidence>
<proteinExistence type="inferred from homology"/>
<evidence type="ECO:0000313" key="17">
    <source>
        <dbReference type="Proteomes" id="UP001497382"/>
    </source>
</evidence>
<comment type="similarity">
    <text evidence="3 13">Belongs to the TIKI family.</text>
</comment>
<keyword evidence="17" id="KW-1185">Reference proteome</keyword>
<evidence type="ECO:0000256" key="5">
    <source>
        <dbReference type="ARBA" id="ARBA00022692"/>
    </source>
</evidence>
<evidence type="ECO:0000256" key="10">
    <source>
        <dbReference type="ARBA" id="ARBA00023049"/>
    </source>
</evidence>
<feature type="compositionally biased region" description="Basic residues" evidence="14">
    <location>
        <begin position="357"/>
        <end position="367"/>
    </location>
</feature>
<evidence type="ECO:0000256" key="9">
    <source>
        <dbReference type="ARBA" id="ARBA00022989"/>
    </source>
</evidence>
<evidence type="ECO:0000256" key="2">
    <source>
        <dbReference type="ARBA" id="ARBA00004479"/>
    </source>
</evidence>
<evidence type="ECO:0000256" key="8">
    <source>
        <dbReference type="ARBA" id="ARBA00022801"/>
    </source>
</evidence>
<dbReference type="CDD" id="cd14789">
    <property type="entry name" value="Tiki"/>
    <property type="match status" value="1"/>
</dbReference>
<name>A0AAV2AAK1_9ARAC</name>
<evidence type="ECO:0000256" key="1">
    <source>
        <dbReference type="ARBA" id="ARBA00001941"/>
    </source>
</evidence>
<dbReference type="GO" id="GO:0030178">
    <property type="term" value="P:negative regulation of Wnt signaling pathway"/>
    <property type="evidence" value="ECO:0007669"/>
    <property type="project" value="UniProtKB-UniRule"/>
</dbReference>
<evidence type="ECO:0000256" key="11">
    <source>
        <dbReference type="ARBA" id="ARBA00023136"/>
    </source>
</evidence>
<keyword evidence="12" id="KW-0325">Glycoprotein</keyword>
<feature type="region of interest" description="Disordered" evidence="14">
    <location>
        <begin position="357"/>
        <end position="380"/>
    </location>
</feature>
<dbReference type="GO" id="GO:0006508">
    <property type="term" value="P:proteolysis"/>
    <property type="evidence" value="ECO:0007669"/>
    <property type="project" value="UniProtKB-KW"/>
</dbReference>
<sequence>MNRLLKYSFLSLFLIHTMATFTTDGGREQPLNCEDTEQGSPFLWTLPSREPPVYFFGTIHVPYTMVWGHVPWLAKRSFERADSVFFELDLTDPETVAQLSSCQMLPSGKTLADILPANMYKRLKGHLDYVKLMIPSWMQDEHRGLYSEYLFKAITGNWEKKRPVWVMLMINSLTESDIRSTGIPVLDLWLAREATRLGKRAGAVERVEEQCLPLNGLNGTQVLFALNQTLARLEELRNGRPSPFYGTEDLVRHYNCRNLSYASFANPDVLSDSGDASDELLSKNINQYFRQELIEKRNARMAHRVLQLLQQYPDESFFFAFGTGHFLGNGSVLDYVREGGYEVEQVSPDAKIRNFRKPHHHPRHRGSHQPFVPGAAQPWENRDRRRYRKRGHHHHHGVQLLRTVSTPAPSRGRQHQPRQFNDLWVKLDNQDKSSVKNFDSMSDGILKNSRKKLPAWHGNNSRNKANMLVLDKLIWFICLACVSSQRYLHRLRVTA</sequence>
<dbReference type="EC" id="3.4.-.-" evidence="13"/>
<evidence type="ECO:0000256" key="15">
    <source>
        <dbReference type="SAM" id="SignalP"/>
    </source>
</evidence>
<feature type="signal peptide" evidence="15">
    <location>
        <begin position="1"/>
        <end position="19"/>
    </location>
</feature>
<keyword evidence="13" id="KW-1003">Cell membrane</keyword>
<evidence type="ECO:0000256" key="13">
    <source>
        <dbReference type="RuleBase" id="RU369069"/>
    </source>
</evidence>
<keyword evidence="8 13" id="KW-0378">Hydrolase</keyword>
<keyword evidence="5" id="KW-0812">Transmembrane</keyword>
<comment type="cofactor">
    <cofactor evidence="13">
        <name>Mn(2+)</name>
        <dbReference type="ChEBI" id="CHEBI:29035"/>
    </cofactor>
    <cofactor evidence="13">
        <name>Co(2+)</name>
        <dbReference type="ChEBI" id="CHEBI:48828"/>
    </cofactor>
    <text evidence="13">Divalent metal cations. Mn(2+) or Co(2+).</text>
</comment>
<dbReference type="GO" id="GO:0005886">
    <property type="term" value="C:plasma membrane"/>
    <property type="evidence" value="ECO:0007669"/>
    <property type="project" value="UniProtKB-SubCell"/>
</dbReference>
<keyword evidence="11" id="KW-0472">Membrane</keyword>
<dbReference type="InterPro" id="IPR002816">
    <property type="entry name" value="TraB/PrgY/GumN_fam"/>
</dbReference>
<keyword evidence="9" id="KW-1133">Transmembrane helix</keyword>
<dbReference type="PANTHER" id="PTHR31120">
    <property type="entry name" value="METALLOPROTEASE TIKI"/>
    <property type="match status" value="1"/>
</dbReference>
<evidence type="ECO:0000256" key="14">
    <source>
        <dbReference type="SAM" id="MobiDB-lite"/>
    </source>
</evidence>
<gene>
    <name evidence="16" type="ORF">LARSCL_LOCUS11310</name>
</gene>
<dbReference type="Proteomes" id="UP001497382">
    <property type="component" value="Unassembled WGS sequence"/>
</dbReference>
<keyword evidence="7 13" id="KW-0732">Signal</keyword>
<feature type="chain" id="PRO_5043606682" description="Metalloprotease TIKI homolog" evidence="15">
    <location>
        <begin position="20"/>
        <end position="495"/>
    </location>
</feature>
<dbReference type="PANTHER" id="PTHR31120:SF6">
    <property type="entry name" value="METALLOPROTEASE TIKI HOMOLOG"/>
    <property type="match status" value="1"/>
</dbReference>
<comment type="cofactor">
    <cofactor evidence="1">
        <name>Co(2+)</name>
        <dbReference type="ChEBI" id="CHEBI:48828"/>
    </cofactor>
</comment>
<comment type="caution">
    <text evidence="16">The sequence shown here is derived from an EMBL/GenBank/DDBJ whole genome shotgun (WGS) entry which is preliminary data.</text>
</comment>
<accession>A0AAV2AAK1</accession>
<dbReference type="GO" id="GO:0004222">
    <property type="term" value="F:metalloendopeptidase activity"/>
    <property type="evidence" value="ECO:0007669"/>
    <property type="project" value="UniProtKB-UniRule"/>
</dbReference>
<protein>
    <recommendedName>
        <fullName evidence="13">Metalloprotease TIKI homolog</fullName>
        <ecNumber evidence="13">3.4.-.-</ecNumber>
    </recommendedName>
</protein>